<evidence type="ECO:0000256" key="6">
    <source>
        <dbReference type="ARBA" id="ARBA00023295"/>
    </source>
</evidence>
<feature type="chain" id="PRO_5017848503" description="Glucanase" evidence="11">
    <location>
        <begin position="35"/>
        <end position="434"/>
    </location>
</feature>
<evidence type="ECO:0000256" key="9">
    <source>
        <dbReference type="PIRSR" id="PIRSR001100-2"/>
    </source>
</evidence>
<comment type="similarity">
    <text evidence="11">Belongs to the glycosyl hydrolase family 6.</text>
</comment>
<feature type="binding site" evidence="9">
    <location>
        <position position="213"/>
    </location>
    <ligand>
        <name>substrate</name>
    </ligand>
</feature>
<dbReference type="OrthoDB" id="309899at2"/>
<feature type="binding site" evidence="9">
    <location>
        <position position="359"/>
    </location>
    <ligand>
        <name>substrate</name>
    </ligand>
</feature>
<dbReference type="Proteomes" id="UP000224130">
    <property type="component" value="Unassembled WGS sequence"/>
</dbReference>
<feature type="binding site" evidence="9">
    <location>
        <position position="391"/>
    </location>
    <ligand>
        <name>substrate</name>
    </ligand>
</feature>
<keyword evidence="7 11" id="KW-0624">Polysaccharide degradation</keyword>
<dbReference type="SUPFAM" id="SSF51989">
    <property type="entry name" value="Glycosyl hydrolases family 6, cellulases"/>
    <property type="match status" value="1"/>
</dbReference>
<keyword evidence="2 11" id="KW-0378">Hydrolase</keyword>
<feature type="binding site" evidence="9">
    <location>
        <position position="243"/>
    </location>
    <ligand>
        <name>substrate</name>
    </ligand>
</feature>
<evidence type="ECO:0000256" key="10">
    <source>
        <dbReference type="PROSITE-ProRule" id="PRU10056"/>
    </source>
</evidence>
<feature type="signal peptide" evidence="11">
    <location>
        <begin position="1"/>
        <end position="34"/>
    </location>
</feature>
<evidence type="ECO:0000256" key="8">
    <source>
        <dbReference type="PIRSR" id="PIRSR001100-1"/>
    </source>
</evidence>
<feature type="binding site" evidence="9">
    <location>
        <position position="216"/>
    </location>
    <ligand>
        <name>substrate</name>
    </ligand>
</feature>
<keyword evidence="6 11" id="KW-0326">Glycosidase</keyword>
<feature type="active site" description="Proton acceptor" evidence="8">
    <location>
        <position position="393"/>
    </location>
</feature>
<feature type="active site" evidence="10">
    <location>
        <position position="118"/>
    </location>
</feature>
<dbReference type="PRINTS" id="PR00733">
    <property type="entry name" value="GLHYDRLASE6"/>
</dbReference>
<feature type="active site" description="Proton donor" evidence="8">
    <location>
        <position position="156"/>
    </location>
</feature>
<keyword evidence="4" id="KW-1015">Disulfide bond</keyword>
<dbReference type="Pfam" id="PF01341">
    <property type="entry name" value="Glyco_hydro_6"/>
    <property type="match status" value="1"/>
</dbReference>
<dbReference type="InterPro" id="IPR001524">
    <property type="entry name" value="Glyco_hydro_6_CS"/>
</dbReference>
<organism evidence="12 13">
    <name type="scientific">Isoptericola jiangsuensis</name>
    <dbReference type="NCBI Taxonomy" id="548579"/>
    <lineage>
        <taxon>Bacteria</taxon>
        <taxon>Bacillati</taxon>
        <taxon>Actinomycetota</taxon>
        <taxon>Actinomycetes</taxon>
        <taxon>Micrococcales</taxon>
        <taxon>Promicromonosporaceae</taxon>
        <taxon>Isoptericola</taxon>
    </lineage>
</organism>
<keyword evidence="1 11" id="KW-0732">Signal</keyword>
<evidence type="ECO:0000256" key="7">
    <source>
        <dbReference type="ARBA" id="ARBA00023326"/>
    </source>
</evidence>
<dbReference type="PANTHER" id="PTHR34876:SF4">
    <property type="entry name" value="1,4-BETA-D-GLUCAN CELLOBIOHYDROLASE C-RELATED"/>
    <property type="match status" value="1"/>
</dbReference>
<evidence type="ECO:0000313" key="12">
    <source>
        <dbReference type="EMBL" id="PFG44522.1"/>
    </source>
</evidence>
<dbReference type="EMBL" id="PDJJ01000001">
    <property type="protein sequence ID" value="PFG44522.1"/>
    <property type="molecule type" value="Genomic_DNA"/>
</dbReference>
<dbReference type="GO" id="GO:0004553">
    <property type="term" value="F:hydrolase activity, hydrolyzing O-glycosyl compounds"/>
    <property type="evidence" value="ECO:0007669"/>
    <property type="project" value="InterPro"/>
</dbReference>
<keyword evidence="5 11" id="KW-0119">Carbohydrate metabolism</keyword>
<evidence type="ECO:0000256" key="4">
    <source>
        <dbReference type="ARBA" id="ARBA00023157"/>
    </source>
</evidence>
<evidence type="ECO:0000256" key="11">
    <source>
        <dbReference type="RuleBase" id="RU361186"/>
    </source>
</evidence>
<dbReference type="InterPro" id="IPR036434">
    <property type="entry name" value="Beta_cellobiohydrolase_sf"/>
</dbReference>
<dbReference type="Gene3D" id="3.20.20.40">
    <property type="entry name" value="1, 4-beta cellobiohydrolase"/>
    <property type="match status" value="1"/>
</dbReference>
<dbReference type="RefSeq" id="WP_098464712.1">
    <property type="nucleotide sequence ID" value="NZ_PDJJ01000001.1"/>
</dbReference>
<feature type="binding site" evidence="9">
    <location>
        <position position="387"/>
    </location>
    <ligand>
        <name>substrate</name>
    </ligand>
</feature>
<dbReference type="EC" id="3.2.1.-" evidence="11"/>
<dbReference type="AlphaFoldDB" id="A0A2A9F1V0"/>
<dbReference type="PIRSF" id="PIRSF001100">
    <property type="entry name" value="Beta_cellobiohydrolase"/>
    <property type="match status" value="1"/>
</dbReference>
<dbReference type="PANTHER" id="PTHR34876">
    <property type="match status" value="1"/>
</dbReference>
<keyword evidence="3 11" id="KW-0136">Cellulose degradation</keyword>
<evidence type="ECO:0000256" key="1">
    <source>
        <dbReference type="ARBA" id="ARBA00022729"/>
    </source>
</evidence>
<evidence type="ECO:0000256" key="2">
    <source>
        <dbReference type="ARBA" id="ARBA00022801"/>
    </source>
</evidence>
<reference evidence="12 13" key="1">
    <citation type="submission" date="2017-10" db="EMBL/GenBank/DDBJ databases">
        <title>Sequencing the genomes of 1000 actinobacteria strains.</title>
        <authorList>
            <person name="Klenk H.-P."/>
        </authorList>
    </citation>
    <scope>NUCLEOTIDE SEQUENCE [LARGE SCALE GENOMIC DNA]</scope>
    <source>
        <strain evidence="12 13">DSM 21863</strain>
    </source>
</reference>
<dbReference type="InterPro" id="IPR016288">
    <property type="entry name" value="Beta_cellobiohydrolase"/>
</dbReference>
<sequence>MSHHAGAPALRRVAAIAAAALLTVPALVAGSASAAPPPPRDPVLWTNPDSSTRQHVAELDLQGDARADAEALAAVPTATWFTGGTPVSVKQDVKDVVVHAHAAGQVPVLVAYNLPFRDCAQYSAGGATSAAEYEAWIDAFARGIGNKQAIVVLEPDGLGIIPWYTTFEGTEEWCRPAEADAETAAAERFAMLNHAVDAFAGLAGTSVYLDGTHSGWLNVGDITDRLLQAGVERADGFFLNASNYEHTTNVTAYGRWISSCLALVTEVGGAPGDCGNQYWNGGPATDWQGTAMTSFAPWSSGPLDEVPLDRNTLGIDSRYAAALGDVEPSTHFVIDTSRNGQGPWDPSTSANTYPDAETWCNPPDRGLGARPTLDVDDPLVDAYLWIKVPGESDGQCYRGTGGPLDPERGMVDPPAGQWFVEQADELIALADPAF</sequence>
<evidence type="ECO:0000256" key="5">
    <source>
        <dbReference type="ARBA" id="ARBA00023277"/>
    </source>
</evidence>
<dbReference type="PROSITE" id="PS00655">
    <property type="entry name" value="GLYCOSYL_HYDROL_F6_1"/>
    <property type="match status" value="1"/>
</dbReference>
<proteinExistence type="inferred from homology"/>
<name>A0A2A9F1V0_9MICO</name>
<keyword evidence="13" id="KW-1185">Reference proteome</keyword>
<dbReference type="GO" id="GO:0030245">
    <property type="term" value="P:cellulose catabolic process"/>
    <property type="evidence" value="ECO:0007669"/>
    <property type="project" value="UniProtKB-KW"/>
</dbReference>
<evidence type="ECO:0000313" key="13">
    <source>
        <dbReference type="Proteomes" id="UP000224130"/>
    </source>
</evidence>
<gene>
    <name evidence="12" type="ORF">ATJ88_3249</name>
</gene>
<accession>A0A2A9F1V0</accession>
<protein>
    <recommendedName>
        <fullName evidence="11">Glucanase</fullName>
        <ecNumber evidence="11">3.2.1.-</ecNumber>
    </recommendedName>
</protein>
<feature type="binding site" evidence="9">
    <location>
        <position position="80"/>
    </location>
    <ligand>
        <name>substrate</name>
    </ligand>
</feature>
<evidence type="ECO:0000256" key="3">
    <source>
        <dbReference type="ARBA" id="ARBA00023001"/>
    </source>
</evidence>
<comment type="caution">
    <text evidence="12">The sequence shown here is derived from an EMBL/GenBank/DDBJ whole genome shotgun (WGS) entry which is preliminary data.</text>
</comment>